<dbReference type="EMBL" id="JADKPN010000006">
    <property type="protein sequence ID" value="MBF4763874.1"/>
    <property type="molecule type" value="Genomic_DNA"/>
</dbReference>
<feature type="chain" id="PRO_5037564668" evidence="4">
    <location>
        <begin position="27"/>
        <end position="422"/>
    </location>
</feature>
<evidence type="ECO:0000256" key="1">
    <source>
        <dbReference type="ARBA" id="ARBA00008520"/>
    </source>
</evidence>
<dbReference type="SUPFAM" id="SSF53850">
    <property type="entry name" value="Periplasmic binding protein-like II"/>
    <property type="match status" value="1"/>
</dbReference>
<proteinExistence type="inferred from homology"/>
<name>A0A930YIC9_9ACTN</name>
<dbReference type="GO" id="GO:0042956">
    <property type="term" value="P:maltodextrin transmembrane transport"/>
    <property type="evidence" value="ECO:0007669"/>
    <property type="project" value="TreeGrafter"/>
</dbReference>
<sequence length="422" mass="43977">MRTRATRKSLLLATALAGGLALTACGGGGFDSSGGSGGGDGEGSSADGPVTLNMLIASSGDAETQAVQDAVKKWGDESGNTVKVTVASDMNQELAQGFAGGNPPDVFYLDASQFANYASNGSLYAYGDQVDNVDDFYESLRSTFTFDDQLQCVPKDVSTIALEINTDSWKKAGLTDADIPTDWDSLASVAEKLTTGDQVGLAIGPGIDRAGAFVVENGGWWLNEDNTEGAAEDPSVLDALQYVQDNLTKGSFAMSSDLDTGWGGEAFGTGKAAMTIEGNWIKGAMTSDYPDVKYTVAPMPEGPAGKGTLLFTQCWGVAAQSKAQSQAVDLVNFLTTDEQQLAFSDAFGVMPSRQSAAGDYESKYPEDKAFIEGADYGHGPITAPGMDQVIADLNSKLEDFKGADLASVVKSFDTNADAALGQ</sequence>
<keyword evidence="3 4" id="KW-0732">Signal</keyword>
<dbReference type="GO" id="GO:0015768">
    <property type="term" value="P:maltose transport"/>
    <property type="evidence" value="ECO:0007669"/>
    <property type="project" value="TreeGrafter"/>
</dbReference>
<keyword evidence="2" id="KW-0813">Transport</keyword>
<organism evidence="5 6">
    <name type="scientific">Nocardioides islandensis</name>
    <dbReference type="NCBI Taxonomy" id="433663"/>
    <lineage>
        <taxon>Bacteria</taxon>
        <taxon>Bacillati</taxon>
        <taxon>Actinomycetota</taxon>
        <taxon>Actinomycetes</taxon>
        <taxon>Propionibacteriales</taxon>
        <taxon>Nocardioidaceae</taxon>
        <taxon>Nocardioides</taxon>
    </lineage>
</organism>
<evidence type="ECO:0000256" key="4">
    <source>
        <dbReference type="SAM" id="SignalP"/>
    </source>
</evidence>
<comment type="caution">
    <text evidence="5">The sequence shown here is derived from an EMBL/GenBank/DDBJ whole genome shotgun (WGS) entry which is preliminary data.</text>
</comment>
<evidence type="ECO:0000256" key="3">
    <source>
        <dbReference type="ARBA" id="ARBA00022729"/>
    </source>
</evidence>
<dbReference type="Pfam" id="PF13416">
    <property type="entry name" value="SBP_bac_8"/>
    <property type="match status" value="1"/>
</dbReference>
<accession>A0A930YIC9</accession>
<feature type="signal peptide" evidence="4">
    <location>
        <begin position="1"/>
        <end position="26"/>
    </location>
</feature>
<dbReference type="RefSeq" id="WP_194707055.1">
    <property type="nucleotide sequence ID" value="NZ_JADKPN010000006.1"/>
</dbReference>
<dbReference type="GO" id="GO:0055052">
    <property type="term" value="C:ATP-binding cassette (ABC) transporter complex, substrate-binding subunit-containing"/>
    <property type="evidence" value="ECO:0007669"/>
    <property type="project" value="TreeGrafter"/>
</dbReference>
<dbReference type="GO" id="GO:1901982">
    <property type="term" value="F:maltose binding"/>
    <property type="evidence" value="ECO:0007669"/>
    <property type="project" value="TreeGrafter"/>
</dbReference>
<evidence type="ECO:0000313" key="5">
    <source>
        <dbReference type="EMBL" id="MBF4763874.1"/>
    </source>
</evidence>
<dbReference type="PANTHER" id="PTHR30061">
    <property type="entry name" value="MALTOSE-BINDING PERIPLASMIC PROTEIN"/>
    <property type="match status" value="1"/>
</dbReference>
<dbReference type="Proteomes" id="UP000640489">
    <property type="component" value="Unassembled WGS sequence"/>
</dbReference>
<dbReference type="InterPro" id="IPR006059">
    <property type="entry name" value="SBP"/>
</dbReference>
<dbReference type="Gene3D" id="3.40.190.10">
    <property type="entry name" value="Periplasmic binding protein-like II"/>
    <property type="match status" value="1"/>
</dbReference>
<comment type="similarity">
    <text evidence="1">Belongs to the bacterial solute-binding protein 1 family.</text>
</comment>
<dbReference type="PROSITE" id="PS51257">
    <property type="entry name" value="PROKAR_LIPOPROTEIN"/>
    <property type="match status" value="1"/>
</dbReference>
<reference evidence="5" key="1">
    <citation type="submission" date="2020-11" db="EMBL/GenBank/DDBJ databases">
        <title>Nocardioides sp. nov., isolated from Soil of Cynanchum wilfordii Hemsley rhizosphere.</title>
        <authorList>
            <person name="Lee J.-S."/>
            <person name="Suh M.K."/>
            <person name="Kim J.-S."/>
        </authorList>
    </citation>
    <scope>NUCLEOTIDE SEQUENCE</scope>
    <source>
        <strain evidence="5">KCTC 19275</strain>
    </source>
</reference>
<gene>
    <name evidence="5" type="ORF">ISU07_12125</name>
</gene>
<dbReference type="PANTHER" id="PTHR30061:SF50">
    <property type="entry name" value="MALTOSE_MALTODEXTRIN-BINDING PERIPLASMIC PROTEIN"/>
    <property type="match status" value="1"/>
</dbReference>
<protein>
    <submittedName>
        <fullName evidence="5">Extracellular solute-binding protein</fullName>
    </submittedName>
</protein>
<keyword evidence="6" id="KW-1185">Reference proteome</keyword>
<evidence type="ECO:0000313" key="6">
    <source>
        <dbReference type="Proteomes" id="UP000640489"/>
    </source>
</evidence>
<evidence type="ECO:0000256" key="2">
    <source>
        <dbReference type="ARBA" id="ARBA00022448"/>
    </source>
</evidence>
<dbReference type="AlphaFoldDB" id="A0A930YIC9"/>